<dbReference type="Gene3D" id="2.30.30.320">
    <property type="entry name" value="DUF1653-like domain"/>
    <property type="match status" value="1"/>
</dbReference>
<dbReference type="AlphaFoldDB" id="W1Q2H2"/>
<gene>
    <name evidence="2" type="ORF">GCWU000182_001471</name>
</gene>
<protein>
    <recommendedName>
        <fullName evidence="4">DUF1653 domain-containing protein</fullName>
    </recommendedName>
</protein>
<accession>W1Q2H2</accession>
<dbReference type="OrthoDB" id="371169at2"/>
<dbReference type="InterPro" id="IPR037135">
    <property type="entry name" value="DUF1653-like_dom_sf"/>
</dbReference>
<keyword evidence="1" id="KW-0175">Coiled coil</keyword>
<keyword evidence="3" id="KW-1185">Reference proteome</keyword>
<dbReference type="STRING" id="592010.GCWU000182_001471"/>
<sequence>MNELQPGKHYRHVNSGKVVMPVGIALEEDTFRKVVVYVEKVPLTDNVWTRPLDQFMDGRFELVEDGKELRPVAGFPEFKPVLDPEKILAENEELKLQVNSLRYQRSEMKDELWQLKSENKMLNRRIDDLKWKVETSEVPF</sequence>
<dbReference type="EMBL" id="ACIN03000013">
    <property type="protein sequence ID" value="ESK65310.1"/>
    <property type="molecule type" value="Genomic_DNA"/>
</dbReference>
<evidence type="ECO:0000313" key="3">
    <source>
        <dbReference type="Proteomes" id="UP000019050"/>
    </source>
</evidence>
<reference evidence="2" key="1">
    <citation type="submission" date="2013-06" db="EMBL/GenBank/DDBJ databases">
        <authorList>
            <person name="Weinstock G."/>
            <person name="Sodergren E."/>
            <person name="Clifton S."/>
            <person name="Fulton L."/>
            <person name="Fulton B."/>
            <person name="Courtney L."/>
            <person name="Fronick C."/>
            <person name="Harrison M."/>
            <person name="Strong C."/>
            <person name="Farmer C."/>
            <person name="Delahaunty K."/>
            <person name="Markovic C."/>
            <person name="Hall O."/>
            <person name="Minx P."/>
            <person name="Tomlinson C."/>
            <person name="Mitreva M."/>
            <person name="Nelson J."/>
            <person name="Hou S."/>
            <person name="Wollam A."/>
            <person name="Pepin K.H."/>
            <person name="Johnson M."/>
            <person name="Bhonagiri V."/>
            <person name="Nash W.E."/>
            <person name="Warren W."/>
            <person name="Chinwalla A."/>
            <person name="Mardis E.R."/>
            <person name="Wilson R.K."/>
        </authorList>
    </citation>
    <scope>NUCLEOTIDE SEQUENCE [LARGE SCALE GENOMIC DNA]</scope>
    <source>
        <strain evidence="2">ATCC 49176</strain>
    </source>
</reference>
<dbReference type="Proteomes" id="UP000019050">
    <property type="component" value="Unassembled WGS sequence"/>
</dbReference>
<organism evidence="2 3">
    <name type="scientific">Abiotrophia defectiva ATCC 49176</name>
    <dbReference type="NCBI Taxonomy" id="592010"/>
    <lineage>
        <taxon>Bacteria</taxon>
        <taxon>Bacillati</taxon>
        <taxon>Bacillota</taxon>
        <taxon>Bacilli</taxon>
        <taxon>Lactobacillales</taxon>
        <taxon>Aerococcaceae</taxon>
        <taxon>Abiotrophia</taxon>
    </lineage>
</organism>
<evidence type="ECO:0008006" key="4">
    <source>
        <dbReference type="Google" id="ProtNLM"/>
    </source>
</evidence>
<comment type="caution">
    <text evidence="2">The sequence shown here is derived from an EMBL/GenBank/DDBJ whole genome shotgun (WGS) entry which is preliminary data.</text>
</comment>
<feature type="coiled-coil region" evidence="1">
    <location>
        <begin position="91"/>
        <end position="132"/>
    </location>
</feature>
<evidence type="ECO:0000313" key="2">
    <source>
        <dbReference type="EMBL" id="ESK65310.1"/>
    </source>
</evidence>
<name>W1Q2H2_ABIDE</name>
<evidence type="ECO:0000256" key="1">
    <source>
        <dbReference type="SAM" id="Coils"/>
    </source>
</evidence>
<proteinExistence type="predicted"/>
<dbReference type="HOGENOM" id="CLU_1830700_0_0_9"/>